<keyword evidence="1" id="KW-0472">Membrane</keyword>
<gene>
    <name evidence="2" type="ORF">K458DRAFT_395661</name>
</gene>
<keyword evidence="3" id="KW-1185">Reference proteome</keyword>
<reference evidence="2" key="1">
    <citation type="journal article" date="2020" name="Stud. Mycol.">
        <title>101 Dothideomycetes genomes: a test case for predicting lifestyles and emergence of pathogens.</title>
        <authorList>
            <person name="Haridas S."/>
            <person name="Albert R."/>
            <person name="Binder M."/>
            <person name="Bloem J."/>
            <person name="Labutti K."/>
            <person name="Salamov A."/>
            <person name="Andreopoulos B."/>
            <person name="Baker S."/>
            <person name="Barry K."/>
            <person name="Bills G."/>
            <person name="Bluhm B."/>
            <person name="Cannon C."/>
            <person name="Castanera R."/>
            <person name="Culley D."/>
            <person name="Daum C."/>
            <person name="Ezra D."/>
            <person name="Gonzalez J."/>
            <person name="Henrissat B."/>
            <person name="Kuo A."/>
            <person name="Liang C."/>
            <person name="Lipzen A."/>
            <person name="Lutzoni F."/>
            <person name="Magnuson J."/>
            <person name="Mondo S."/>
            <person name="Nolan M."/>
            <person name="Ohm R."/>
            <person name="Pangilinan J."/>
            <person name="Park H.-J."/>
            <person name="Ramirez L."/>
            <person name="Alfaro M."/>
            <person name="Sun H."/>
            <person name="Tritt A."/>
            <person name="Yoshinaga Y."/>
            <person name="Zwiers L.-H."/>
            <person name="Turgeon B."/>
            <person name="Goodwin S."/>
            <person name="Spatafora J."/>
            <person name="Crous P."/>
            <person name="Grigoriev I."/>
        </authorList>
    </citation>
    <scope>NUCLEOTIDE SEQUENCE</scope>
    <source>
        <strain evidence="2">CBS 122367</strain>
    </source>
</reference>
<accession>A0A6G1IHQ1</accession>
<sequence>MELCRTERRHIVTISQTNSATWQLPSIPSLNLPIIEVVFVAVLILIAVLVAIIVLAVVVLLVLFAVLVLVAALVPLKPTKSSSLNIQNHHSHTASDTTILTHSRVINPVFPTNTVLTSPPLRPRTAASHRRLSPKMTSPLDKYFHWTLPELQPACRRRSIDPNNLKRSGLKWRLAQNDVD</sequence>
<feature type="transmembrane region" description="Helical" evidence="1">
    <location>
        <begin position="38"/>
        <end position="71"/>
    </location>
</feature>
<proteinExistence type="predicted"/>
<dbReference type="EMBL" id="MU005619">
    <property type="protein sequence ID" value="KAF2677742.1"/>
    <property type="molecule type" value="Genomic_DNA"/>
</dbReference>
<name>A0A6G1IHQ1_9PLEO</name>
<evidence type="ECO:0000313" key="3">
    <source>
        <dbReference type="Proteomes" id="UP000799291"/>
    </source>
</evidence>
<evidence type="ECO:0000256" key="1">
    <source>
        <dbReference type="SAM" id="Phobius"/>
    </source>
</evidence>
<protein>
    <submittedName>
        <fullName evidence="2">Uncharacterized protein</fullName>
    </submittedName>
</protein>
<keyword evidence="1" id="KW-1133">Transmembrane helix</keyword>
<organism evidence="2 3">
    <name type="scientific">Lentithecium fluviatile CBS 122367</name>
    <dbReference type="NCBI Taxonomy" id="1168545"/>
    <lineage>
        <taxon>Eukaryota</taxon>
        <taxon>Fungi</taxon>
        <taxon>Dikarya</taxon>
        <taxon>Ascomycota</taxon>
        <taxon>Pezizomycotina</taxon>
        <taxon>Dothideomycetes</taxon>
        <taxon>Pleosporomycetidae</taxon>
        <taxon>Pleosporales</taxon>
        <taxon>Massarineae</taxon>
        <taxon>Lentitheciaceae</taxon>
        <taxon>Lentithecium</taxon>
    </lineage>
</organism>
<keyword evidence="1" id="KW-0812">Transmembrane</keyword>
<evidence type="ECO:0000313" key="2">
    <source>
        <dbReference type="EMBL" id="KAF2677742.1"/>
    </source>
</evidence>
<dbReference type="AlphaFoldDB" id="A0A6G1IHQ1"/>
<dbReference type="Proteomes" id="UP000799291">
    <property type="component" value="Unassembled WGS sequence"/>
</dbReference>